<evidence type="ECO:0000313" key="2">
    <source>
        <dbReference type="EMBL" id="EYC35924.1"/>
    </source>
</evidence>
<name>A0A016W7V1_9BILA</name>
<evidence type="ECO:0000256" key="1">
    <source>
        <dbReference type="SAM" id="Phobius"/>
    </source>
</evidence>
<feature type="transmembrane region" description="Helical" evidence="1">
    <location>
        <begin position="54"/>
        <end position="73"/>
    </location>
</feature>
<protein>
    <submittedName>
        <fullName evidence="2">Uncharacterized protein</fullName>
    </submittedName>
</protein>
<sequence length="74" mass="8027">MLATARTNRHCSIAQCTNHADAKQSQGDMLNELVPASGLIADTAFLGVIFTRSVYLFLVSTVVVVVVLIYLFLV</sequence>
<gene>
    <name evidence="2" type="primary">Acey_s0957.g3212</name>
    <name evidence="2" type="ORF">Y032_0957g3212</name>
</gene>
<evidence type="ECO:0000313" key="3">
    <source>
        <dbReference type="Proteomes" id="UP000024635"/>
    </source>
</evidence>
<organism evidence="2 3">
    <name type="scientific">Ancylostoma ceylanicum</name>
    <dbReference type="NCBI Taxonomy" id="53326"/>
    <lineage>
        <taxon>Eukaryota</taxon>
        <taxon>Metazoa</taxon>
        <taxon>Ecdysozoa</taxon>
        <taxon>Nematoda</taxon>
        <taxon>Chromadorea</taxon>
        <taxon>Rhabditida</taxon>
        <taxon>Rhabditina</taxon>
        <taxon>Rhabditomorpha</taxon>
        <taxon>Strongyloidea</taxon>
        <taxon>Ancylostomatidae</taxon>
        <taxon>Ancylostomatinae</taxon>
        <taxon>Ancylostoma</taxon>
    </lineage>
</organism>
<keyword evidence="1" id="KW-1133">Transmembrane helix</keyword>
<keyword evidence="1" id="KW-0812">Transmembrane</keyword>
<dbReference type="AlphaFoldDB" id="A0A016W7V1"/>
<keyword evidence="1" id="KW-0472">Membrane</keyword>
<accession>A0A016W7V1</accession>
<comment type="caution">
    <text evidence="2">The sequence shown here is derived from an EMBL/GenBank/DDBJ whole genome shotgun (WGS) entry which is preliminary data.</text>
</comment>
<proteinExistence type="predicted"/>
<keyword evidence="3" id="KW-1185">Reference proteome</keyword>
<reference evidence="3" key="1">
    <citation type="journal article" date="2015" name="Nat. Genet.">
        <title>The genome and transcriptome of the zoonotic hookworm Ancylostoma ceylanicum identify infection-specific gene families.</title>
        <authorList>
            <person name="Schwarz E.M."/>
            <person name="Hu Y."/>
            <person name="Antoshechkin I."/>
            <person name="Miller M.M."/>
            <person name="Sternberg P.W."/>
            <person name="Aroian R.V."/>
        </authorList>
    </citation>
    <scope>NUCLEOTIDE SEQUENCE</scope>
    <source>
        <strain evidence="3">HY135</strain>
    </source>
</reference>
<dbReference type="Proteomes" id="UP000024635">
    <property type="component" value="Unassembled WGS sequence"/>
</dbReference>
<dbReference type="EMBL" id="JARK01000557">
    <property type="protein sequence ID" value="EYC35924.1"/>
    <property type="molecule type" value="Genomic_DNA"/>
</dbReference>